<dbReference type="OrthoDB" id="409374at2759"/>
<dbReference type="RefSeq" id="XP_024725430.1">
    <property type="nucleotide sequence ID" value="XM_024863376.1"/>
</dbReference>
<reference evidence="2 3" key="1">
    <citation type="journal article" date="2018" name="New Phytol.">
        <title>Comparative genomics and transcriptomics depict ericoid mycorrhizal fungi as versatile saprotrophs and plant mutualists.</title>
        <authorList>
            <person name="Martino E."/>
            <person name="Morin E."/>
            <person name="Grelet G.A."/>
            <person name="Kuo A."/>
            <person name="Kohler A."/>
            <person name="Daghino S."/>
            <person name="Barry K.W."/>
            <person name="Cichocki N."/>
            <person name="Clum A."/>
            <person name="Dockter R.B."/>
            <person name="Hainaut M."/>
            <person name="Kuo R.C."/>
            <person name="LaButti K."/>
            <person name="Lindahl B.D."/>
            <person name="Lindquist E.A."/>
            <person name="Lipzen A."/>
            <person name="Khouja H.R."/>
            <person name="Magnuson J."/>
            <person name="Murat C."/>
            <person name="Ohm R.A."/>
            <person name="Singer S.W."/>
            <person name="Spatafora J.W."/>
            <person name="Wang M."/>
            <person name="Veneault-Fourrey C."/>
            <person name="Henrissat B."/>
            <person name="Grigoriev I.V."/>
            <person name="Martin F.M."/>
            <person name="Perotto S."/>
        </authorList>
    </citation>
    <scope>NUCLEOTIDE SEQUENCE [LARGE SCALE GENOMIC DNA]</scope>
    <source>
        <strain evidence="2 3">ATCC 22711</strain>
    </source>
</reference>
<protein>
    <submittedName>
        <fullName evidence="2">Uncharacterized protein</fullName>
    </submittedName>
</protein>
<keyword evidence="3" id="KW-1185">Reference proteome</keyword>
<sequence>MYYPLRPLALGVLILQGAATLSHAHRQHPRAEIDRRFDNETESDTLVTTASLPDGSTALPACTETITSARGGPVPNGAATCDHTTIVVVEASTPKAITPKDNNCAGDNCAGSNDACKCSGYTCTGSNDTCNCAGDNCTGSNDTCNCAGYNCAGDNCPGSNDTCKCAGYTCARYSCPGDNCAGSNDACNCAGYTCAGSNDTCACPGYARTGSDDTCKWAGDNDTRFNNVGAHGDNLFQPQCSLGPFANIFSKFPHSTQN</sequence>
<feature type="chain" id="PRO_5015783991" evidence="1">
    <location>
        <begin position="25"/>
        <end position="258"/>
    </location>
</feature>
<dbReference type="InParanoid" id="A0A2T3BEV1"/>
<accession>A0A2T3BEV1</accession>
<name>A0A2T3BEV1_AMORE</name>
<dbReference type="GeneID" id="36571457"/>
<dbReference type="AlphaFoldDB" id="A0A2T3BEV1"/>
<dbReference type="Proteomes" id="UP000241818">
    <property type="component" value="Unassembled WGS sequence"/>
</dbReference>
<organism evidence="2 3">
    <name type="scientific">Amorphotheca resinae ATCC 22711</name>
    <dbReference type="NCBI Taxonomy" id="857342"/>
    <lineage>
        <taxon>Eukaryota</taxon>
        <taxon>Fungi</taxon>
        <taxon>Dikarya</taxon>
        <taxon>Ascomycota</taxon>
        <taxon>Pezizomycotina</taxon>
        <taxon>Leotiomycetes</taxon>
        <taxon>Helotiales</taxon>
        <taxon>Amorphothecaceae</taxon>
        <taxon>Amorphotheca</taxon>
    </lineage>
</organism>
<keyword evidence="1" id="KW-0732">Signal</keyword>
<dbReference type="EMBL" id="KZ679006">
    <property type="protein sequence ID" value="PSS27905.1"/>
    <property type="molecule type" value="Genomic_DNA"/>
</dbReference>
<evidence type="ECO:0000256" key="1">
    <source>
        <dbReference type="SAM" id="SignalP"/>
    </source>
</evidence>
<gene>
    <name evidence="2" type="ORF">M430DRAFT_160431</name>
</gene>
<feature type="signal peptide" evidence="1">
    <location>
        <begin position="1"/>
        <end position="24"/>
    </location>
</feature>
<evidence type="ECO:0000313" key="2">
    <source>
        <dbReference type="EMBL" id="PSS27905.1"/>
    </source>
</evidence>
<proteinExistence type="predicted"/>
<evidence type="ECO:0000313" key="3">
    <source>
        <dbReference type="Proteomes" id="UP000241818"/>
    </source>
</evidence>